<feature type="region of interest" description="Disordered" evidence="3">
    <location>
        <begin position="367"/>
        <end position="390"/>
    </location>
</feature>
<dbReference type="Proteomes" id="UP000054408">
    <property type="component" value="Unassembled WGS sequence"/>
</dbReference>
<name>A0A0L0DTQ6_THETB</name>
<keyword evidence="5" id="KW-1185">Reference proteome</keyword>
<dbReference type="SUPFAM" id="SSF52058">
    <property type="entry name" value="L domain-like"/>
    <property type="match status" value="1"/>
</dbReference>
<dbReference type="AlphaFoldDB" id="A0A0L0DTQ6"/>
<feature type="compositionally biased region" description="Low complexity" evidence="3">
    <location>
        <begin position="457"/>
        <end position="468"/>
    </location>
</feature>
<dbReference type="SMART" id="SM00364">
    <property type="entry name" value="LRR_BAC"/>
    <property type="match status" value="7"/>
</dbReference>
<dbReference type="Pfam" id="PF13855">
    <property type="entry name" value="LRR_8"/>
    <property type="match status" value="1"/>
</dbReference>
<dbReference type="InterPro" id="IPR001611">
    <property type="entry name" value="Leu-rich_rpt"/>
</dbReference>
<dbReference type="InterPro" id="IPR003591">
    <property type="entry name" value="Leu-rich_rpt_typical-subtyp"/>
</dbReference>
<dbReference type="eggNOG" id="KOG0619">
    <property type="taxonomic scope" value="Eukaryota"/>
</dbReference>
<keyword evidence="2" id="KW-0677">Repeat</keyword>
<proteinExistence type="predicted"/>
<dbReference type="GeneID" id="25569161"/>
<feature type="compositionally biased region" description="Pro residues" evidence="3">
    <location>
        <begin position="374"/>
        <end position="385"/>
    </location>
</feature>
<dbReference type="EMBL" id="GL349501">
    <property type="protein sequence ID" value="KNC55436.1"/>
    <property type="molecule type" value="Genomic_DNA"/>
</dbReference>
<dbReference type="InterPro" id="IPR050216">
    <property type="entry name" value="LRR_domain-containing"/>
</dbReference>
<protein>
    <submittedName>
        <fullName evidence="4">Leucine-rich repeat containing protein</fullName>
    </submittedName>
</protein>
<dbReference type="Gene3D" id="3.80.10.10">
    <property type="entry name" value="Ribonuclease Inhibitor"/>
    <property type="match status" value="1"/>
</dbReference>
<evidence type="ECO:0000313" key="4">
    <source>
        <dbReference type="EMBL" id="KNC55436.1"/>
    </source>
</evidence>
<evidence type="ECO:0000256" key="3">
    <source>
        <dbReference type="SAM" id="MobiDB-lite"/>
    </source>
</evidence>
<keyword evidence="1" id="KW-0433">Leucine-rich repeat</keyword>
<feature type="region of interest" description="Disordered" evidence="3">
    <location>
        <begin position="411"/>
        <end position="474"/>
    </location>
</feature>
<dbReference type="GO" id="GO:0005737">
    <property type="term" value="C:cytoplasm"/>
    <property type="evidence" value="ECO:0007669"/>
    <property type="project" value="TreeGrafter"/>
</dbReference>
<dbReference type="PANTHER" id="PTHR48051:SF1">
    <property type="entry name" value="RAS SUPPRESSOR PROTEIN 1"/>
    <property type="match status" value="1"/>
</dbReference>
<evidence type="ECO:0000256" key="2">
    <source>
        <dbReference type="ARBA" id="ARBA00022737"/>
    </source>
</evidence>
<feature type="region of interest" description="Disordered" evidence="3">
    <location>
        <begin position="24"/>
        <end position="51"/>
    </location>
</feature>
<evidence type="ECO:0000313" key="5">
    <source>
        <dbReference type="Proteomes" id="UP000054408"/>
    </source>
</evidence>
<dbReference type="OrthoDB" id="1394818at2759"/>
<accession>A0A0L0DTQ6</accession>
<dbReference type="STRING" id="461836.A0A0L0DTQ6"/>
<dbReference type="InterPro" id="IPR032675">
    <property type="entry name" value="LRR_dom_sf"/>
</dbReference>
<evidence type="ECO:0000256" key="1">
    <source>
        <dbReference type="ARBA" id="ARBA00022614"/>
    </source>
</evidence>
<dbReference type="SMART" id="SM00369">
    <property type="entry name" value="LRR_TYP"/>
    <property type="match status" value="6"/>
</dbReference>
<gene>
    <name evidence="4" type="ORF">AMSG_11098</name>
</gene>
<reference evidence="4 5" key="1">
    <citation type="submission" date="2010-05" db="EMBL/GenBank/DDBJ databases">
        <title>The Genome Sequence of Thecamonas trahens ATCC 50062.</title>
        <authorList>
            <consortium name="The Broad Institute Genome Sequencing Platform"/>
            <person name="Russ C."/>
            <person name="Cuomo C."/>
            <person name="Shea T."/>
            <person name="Young S.K."/>
            <person name="Zeng Q."/>
            <person name="Koehrsen M."/>
            <person name="Haas B."/>
            <person name="Borodovsky M."/>
            <person name="Guigo R."/>
            <person name="Alvarado L."/>
            <person name="Berlin A."/>
            <person name="Bochicchio J."/>
            <person name="Borenstein D."/>
            <person name="Chapman S."/>
            <person name="Chen Z."/>
            <person name="Freedman E."/>
            <person name="Gellesch M."/>
            <person name="Goldberg J."/>
            <person name="Griggs A."/>
            <person name="Gujja S."/>
            <person name="Heilman E."/>
            <person name="Heiman D."/>
            <person name="Hepburn T."/>
            <person name="Howarth C."/>
            <person name="Jen D."/>
            <person name="Larson L."/>
            <person name="Mehta T."/>
            <person name="Park D."/>
            <person name="Pearson M."/>
            <person name="Roberts A."/>
            <person name="Saif S."/>
            <person name="Shenoy N."/>
            <person name="Sisk P."/>
            <person name="Stolte C."/>
            <person name="Sykes S."/>
            <person name="Thomson T."/>
            <person name="Walk T."/>
            <person name="White J."/>
            <person name="Yandava C."/>
            <person name="Burger G."/>
            <person name="Gray M.W."/>
            <person name="Holland P.W.H."/>
            <person name="King N."/>
            <person name="Lang F.B.F."/>
            <person name="Roger A.J."/>
            <person name="Ruiz-Trillo I."/>
            <person name="Lander E."/>
            <person name="Nusbaum C."/>
        </authorList>
    </citation>
    <scope>NUCLEOTIDE SEQUENCE [LARGE SCALE GENOMIC DNA]</scope>
    <source>
        <strain evidence="4 5">ATCC 50062</strain>
    </source>
</reference>
<dbReference type="PRINTS" id="PR00019">
    <property type="entry name" value="LEURICHRPT"/>
</dbReference>
<dbReference type="RefSeq" id="XP_013752973.1">
    <property type="nucleotide sequence ID" value="XM_013897519.1"/>
</dbReference>
<sequence>MDVSLQGLSLRRLRIPSDVLPLPPSVDPFSPLQTRSSRKRKRSAEESAALGSPKCSARASAVGASSARRLMGDITSLDVSYNSLTNLPSQLVNLSALAALDASNNRIGLRGTSLPDALSGLRNLTRLDLSWNRLTKLAPVLGALPALTYLNLADNRLQEVSDSLGGLASTLRTLNIDGNEEIGKFPPVISKLTSLTELYMDATSLSKIPGTLSRLTKLHSLTLADNKLGPGSCAASLSNLVSLHNLVLDSNSLRAVPSFVSALPQLAWLSLRSNPIASLAPLVRVTSLAELDVQDTHIETLPARFASLPSLTYIGADSTELCELPPALDAAMTSGRLAIGLPYHMRPTDPPAAVSPMTSRAFRLRHRHNARAPKSPPKPRAPSPPIDRTISFAEPASIASVCYFDRSETPSMIGRSSCPRVRITEPAPPALNLSADNGSGADDGQPAAAGVEDHDASSSSAASLSLDSPTRFKP</sequence>
<dbReference type="PROSITE" id="PS51450">
    <property type="entry name" value="LRR"/>
    <property type="match status" value="1"/>
</dbReference>
<dbReference type="PANTHER" id="PTHR48051">
    <property type="match status" value="1"/>
</dbReference>
<organism evidence="4 5">
    <name type="scientific">Thecamonas trahens ATCC 50062</name>
    <dbReference type="NCBI Taxonomy" id="461836"/>
    <lineage>
        <taxon>Eukaryota</taxon>
        <taxon>Apusozoa</taxon>
        <taxon>Apusomonadida</taxon>
        <taxon>Apusomonadidae</taxon>
        <taxon>Thecamonas</taxon>
    </lineage>
</organism>